<dbReference type="InterPro" id="IPR007219">
    <property type="entry name" value="XnlR_reg_dom"/>
</dbReference>
<protein>
    <recommendedName>
        <fullName evidence="8">C2H2-type domain-containing protein</fullName>
    </recommendedName>
</protein>
<keyword evidence="4 7" id="KW-0863">Zinc-finger</keyword>
<dbReference type="GO" id="GO:0008270">
    <property type="term" value="F:zinc ion binding"/>
    <property type="evidence" value="ECO:0007669"/>
    <property type="project" value="UniProtKB-KW"/>
</dbReference>
<dbReference type="OrthoDB" id="3557599at2759"/>
<evidence type="ECO:0000313" key="10">
    <source>
        <dbReference type="Proteomes" id="UP000664132"/>
    </source>
</evidence>
<dbReference type="InterPro" id="IPR051059">
    <property type="entry name" value="VerF-like"/>
</dbReference>
<dbReference type="InterPro" id="IPR036236">
    <property type="entry name" value="Znf_C2H2_sf"/>
</dbReference>
<dbReference type="SUPFAM" id="SSF57667">
    <property type="entry name" value="beta-beta-alpha zinc fingers"/>
    <property type="match status" value="1"/>
</dbReference>
<dbReference type="PANTHER" id="PTHR40626">
    <property type="entry name" value="MIP31509P"/>
    <property type="match status" value="1"/>
</dbReference>
<feature type="domain" description="C2H2-type" evidence="8">
    <location>
        <begin position="37"/>
        <end position="60"/>
    </location>
</feature>
<keyword evidence="2" id="KW-0479">Metal-binding</keyword>
<evidence type="ECO:0000256" key="6">
    <source>
        <dbReference type="ARBA" id="ARBA00023242"/>
    </source>
</evidence>
<organism evidence="9 10">
    <name type="scientific">Cadophora malorum</name>
    <dbReference type="NCBI Taxonomy" id="108018"/>
    <lineage>
        <taxon>Eukaryota</taxon>
        <taxon>Fungi</taxon>
        <taxon>Dikarya</taxon>
        <taxon>Ascomycota</taxon>
        <taxon>Pezizomycotina</taxon>
        <taxon>Leotiomycetes</taxon>
        <taxon>Helotiales</taxon>
        <taxon>Ploettnerulaceae</taxon>
        <taxon>Cadophora</taxon>
    </lineage>
</organism>
<dbReference type="EMBL" id="JAFJYH010000502">
    <property type="protein sequence ID" value="KAG4411236.1"/>
    <property type="molecule type" value="Genomic_DNA"/>
</dbReference>
<evidence type="ECO:0000256" key="7">
    <source>
        <dbReference type="PROSITE-ProRule" id="PRU00042"/>
    </source>
</evidence>
<dbReference type="GO" id="GO:0006351">
    <property type="term" value="P:DNA-templated transcription"/>
    <property type="evidence" value="ECO:0007669"/>
    <property type="project" value="InterPro"/>
</dbReference>
<dbReference type="GO" id="GO:0000978">
    <property type="term" value="F:RNA polymerase II cis-regulatory region sequence-specific DNA binding"/>
    <property type="evidence" value="ECO:0007669"/>
    <property type="project" value="InterPro"/>
</dbReference>
<comment type="caution">
    <text evidence="9">The sequence shown here is derived from an EMBL/GenBank/DDBJ whole genome shotgun (WGS) entry which is preliminary data.</text>
</comment>
<keyword evidence="10" id="KW-1185">Reference proteome</keyword>
<evidence type="ECO:0000256" key="3">
    <source>
        <dbReference type="ARBA" id="ARBA00022737"/>
    </source>
</evidence>
<accession>A0A8H7VYB2</accession>
<dbReference type="Proteomes" id="UP000664132">
    <property type="component" value="Unassembled WGS sequence"/>
</dbReference>
<keyword evidence="5" id="KW-0862">Zinc</keyword>
<dbReference type="AlphaFoldDB" id="A0A8H7VYB2"/>
<keyword evidence="3" id="KW-0677">Repeat</keyword>
<name>A0A8H7VYB2_9HELO</name>
<dbReference type="PROSITE" id="PS00028">
    <property type="entry name" value="ZINC_FINGER_C2H2_1"/>
    <property type="match status" value="1"/>
</dbReference>
<evidence type="ECO:0000256" key="4">
    <source>
        <dbReference type="ARBA" id="ARBA00022771"/>
    </source>
</evidence>
<dbReference type="Pfam" id="PF04082">
    <property type="entry name" value="Fungal_trans"/>
    <property type="match status" value="1"/>
</dbReference>
<comment type="subcellular location">
    <subcellularLocation>
        <location evidence="1">Nucleus</location>
    </subcellularLocation>
</comment>
<dbReference type="SMART" id="SM00355">
    <property type="entry name" value="ZnF_C2H2"/>
    <property type="match status" value="1"/>
</dbReference>
<dbReference type="InterPro" id="IPR013087">
    <property type="entry name" value="Znf_C2H2_type"/>
</dbReference>
<sequence>MPLSSEKPFGCLWCPTRFTRKEHKLANSWVDAARRAFPCSHCSRSFLRKDVLVRHEKSIHGESSVLRDYRRARPPLAARNSPGSDMNFDDSNTMIEALDVQLAQTGHGSSDQDSFLVYNNSNAFTGDELSNIFMDSTTDIALSSFSIGAANSSSLVDILQDPFTGGGVEVPILSETQHTWTNPSEESTSELIEYIEASTKSQSSIACASLIKDAEIDRLREILQAPALHELGFVLSKLNMQRFFRGYFRFFHPHVPLIHIPTLQASTCPEALLLSMCATGAIYTFDHADALRLYKSAKFAFEIQSAQLPYNTRLQVMLLLAMFGSFSGEEPLWNQSVSFQIQLAKEFRSSPVNLHSSLACSWESWIEAEGLKRSLYIILCYLGLMNASLFATDVLLDFDFPMELPYDESLWVVETSEKWQAMRAQACVLPSFNSAFQYLVSGNSSPPPQLSLLASGALMAALFAYICRVQSIAFGVPPHLANGLMDGCSAALFRWRAALPSVQDDCSSLDVHPSLAVASLLLWNAAFIQLYVDKSSSKSAKTAAFGILNGLQDDDLYQLVPRSPEMTIAMRHALIWIRGPIGHGIQFLAKTGCLDVNISHCLLGFHGTILLIRWLYTLEVALESGLEQTPTAEEQDLVDSIQASIAQSNLPSLKDLPLSKACAQVWAEVMTSVTTTWEISGFLGRYLAKFT</sequence>
<evidence type="ECO:0000259" key="8">
    <source>
        <dbReference type="PROSITE" id="PS50157"/>
    </source>
</evidence>
<proteinExistence type="predicted"/>
<evidence type="ECO:0000256" key="2">
    <source>
        <dbReference type="ARBA" id="ARBA00022723"/>
    </source>
</evidence>
<dbReference type="PROSITE" id="PS50157">
    <property type="entry name" value="ZINC_FINGER_C2H2_2"/>
    <property type="match status" value="1"/>
</dbReference>
<dbReference type="PANTHER" id="PTHR40626:SF13">
    <property type="entry name" value="RESPIRATION FACTOR 2-RELATED"/>
    <property type="match status" value="1"/>
</dbReference>
<keyword evidence="6" id="KW-0539">Nucleus</keyword>
<dbReference type="CDD" id="cd12148">
    <property type="entry name" value="fungal_TF_MHR"/>
    <property type="match status" value="1"/>
</dbReference>
<dbReference type="Gene3D" id="3.30.160.60">
    <property type="entry name" value="Classic Zinc Finger"/>
    <property type="match status" value="1"/>
</dbReference>
<dbReference type="GO" id="GO:0000981">
    <property type="term" value="F:DNA-binding transcription factor activity, RNA polymerase II-specific"/>
    <property type="evidence" value="ECO:0007669"/>
    <property type="project" value="InterPro"/>
</dbReference>
<reference evidence="9" key="1">
    <citation type="submission" date="2021-02" db="EMBL/GenBank/DDBJ databases">
        <title>Genome sequence Cadophora malorum strain M34.</title>
        <authorList>
            <person name="Stefanovic E."/>
            <person name="Vu D."/>
            <person name="Scully C."/>
            <person name="Dijksterhuis J."/>
            <person name="Roader J."/>
            <person name="Houbraken J."/>
        </authorList>
    </citation>
    <scope>NUCLEOTIDE SEQUENCE</scope>
    <source>
        <strain evidence="9">M34</strain>
    </source>
</reference>
<gene>
    <name evidence="9" type="ORF">IFR04_015628</name>
</gene>
<dbReference type="GO" id="GO:0000785">
    <property type="term" value="C:chromatin"/>
    <property type="evidence" value="ECO:0007669"/>
    <property type="project" value="TreeGrafter"/>
</dbReference>
<dbReference type="GO" id="GO:0005634">
    <property type="term" value="C:nucleus"/>
    <property type="evidence" value="ECO:0007669"/>
    <property type="project" value="UniProtKB-SubCell"/>
</dbReference>
<evidence type="ECO:0000313" key="9">
    <source>
        <dbReference type="EMBL" id="KAG4411236.1"/>
    </source>
</evidence>
<evidence type="ECO:0000256" key="5">
    <source>
        <dbReference type="ARBA" id="ARBA00022833"/>
    </source>
</evidence>
<evidence type="ECO:0000256" key="1">
    <source>
        <dbReference type="ARBA" id="ARBA00004123"/>
    </source>
</evidence>